<dbReference type="AlphaFoldDB" id="A0A6G0TET7"/>
<proteinExistence type="predicted"/>
<dbReference type="EMBL" id="VYZN01000041">
    <property type="protein sequence ID" value="KAE9531528.1"/>
    <property type="molecule type" value="Genomic_DNA"/>
</dbReference>
<keyword evidence="2" id="KW-1185">Reference proteome</keyword>
<evidence type="ECO:0000313" key="1">
    <source>
        <dbReference type="EMBL" id="KAE9531528.1"/>
    </source>
</evidence>
<organism evidence="1 2">
    <name type="scientific">Aphis glycines</name>
    <name type="common">Soybean aphid</name>
    <dbReference type="NCBI Taxonomy" id="307491"/>
    <lineage>
        <taxon>Eukaryota</taxon>
        <taxon>Metazoa</taxon>
        <taxon>Ecdysozoa</taxon>
        <taxon>Arthropoda</taxon>
        <taxon>Hexapoda</taxon>
        <taxon>Insecta</taxon>
        <taxon>Pterygota</taxon>
        <taxon>Neoptera</taxon>
        <taxon>Paraneoptera</taxon>
        <taxon>Hemiptera</taxon>
        <taxon>Sternorrhyncha</taxon>
        <taxon>Aphidomorpha</taxon>
        <taxon>Aphidoidea</taxon>
        <taxon>Aphididae</taxon>
        <taxon>Aphidini</taxon>
        <taxon>Aphis</taxon>
        <taxon>Aphis</taxon>
    </lineage>
</organism>
<dbReference type="Proteomes" id="UP000475862">
    <property type="component" value="Unassembled WGS sequence"/>
</dbReference>
<name>A0A6G0TET7_APHGL</name>
<reference evidence="1 2" key="1">
    <citation type="submission" date="2019-08" db="EMBL/GenBank/DDBJ databases">
        <title>The genome of the soybean aphid Biotype 1, its phylome, world population structure and adaptation to the North American continent.</title>
        <authorList>
            <person name="Giordano R."/>
            <person name="Donthu R.K."/>
            <person name="Hernandez A.G."/>
            <person name="Wright C.L."/>
            <person name="Zimin A.V."/>
        </authorList>
    </citation>
    <scope>NUCLEOTIDE SEQUENCE [LARGE SCALE GENOMIC DNA]</scope>
    <source>
        <tissue evidence="1">Whole aphids</tissue>
    </source>
</reference>
<gene>
    <name evidence="1" type="ORF">AGLY_010734</name>
</gene>
<protein>
    <submittedName>
        <fullName evidence="1">Uncharacterized protein</fullName>
    </submittedName>
</protein>
<sequence>MIQYQFIKVYLTSIFSPFFQSCTNEVFVDWLEISSVTVYVVPHPTTVGLCPTKVSDLELLGGKHKGIVYLLLLTGRSNTRDEGSSSLRKSTSPSRTVNCLALKLKTVRICLGPINEPPHQNSVLLGPCKNIAAIHGHRPGKASSPPTTRNFVLEVTTELIVGLVATCTGAFVDNVIILAGGGRVAGGGLVFVGGLVTAVCVTKCSGFEVNTYGSDVFFGQHTPGTNRFLKHMDCLRCPKLSNNCGQLLRSSHHISTKYVLADSEYCRWQVTLYTYLLDNSVDCRVCHLLFLLYLPTVLIAPRVSEILAMACGDKYRASSVPTGGYSVCSSGRVSWNSDGNLARLPDLAFLPSGYVTSLYPV</sequence>
<comment type="caution">
    <text evidence="1">The sequence shown here is derived from an EMBL/GenBank/DDBJ whole genome shotgun (WGS) entry which is preliminary data.</text>
</comment>
<evidence type="ECO:0000313" key="2">
    <source>
        <dbReference type="Proteomes" id="UP000475862"/>
    </source>
</evidence>
<accession>A0A6G0TET7</accession>